<evidence type="ECO:0000259" key="7">
    <source>
        <dbReference type="PROSITE" id="PS51293"/>
    </source>
</evidence>
<dbReference type="PANTHER" id="PTHR12802:SF146">
    <property type="entry name" value="PROTEIN REVEILLE 3"/>
    <property type="match status" value="1"/>
</dbReference>
<feature type="compositionally biased region" description="Polar residues" evidence="5">
    <location>
        <begin position="1"/>
        <end position="11"/>
    </location>
</feature>
<proteinExistence type="predicted"/>
<dbReference type="InterPro" id="IPR001005">
    <property type="entry name" value="SANT/Myb"/>
</dbReference>
<dbReference type="Gramene" id="TVU17380">
    <property type="protein sequence ID" value="TVU17380"/>
    <property type="gene ID" value="EJB05_33411"/>
</dbReference>
<evidence type="ECO:0000256" key="2">
    <source>
        <dbReference type="ARBA" id="ARBA00023125"/>
    </source>
</evidence>
<dbReference type="InterPro" id="IPR006447">
    <property type="entry name" value="Myb_dom_plants"/>
</dbReference>
<dbReference type="Proteomes" id="UP000324897">
    <property type="component" value="Chromosome 7"/>
</dbReference>
<dbReference type="SUPFAM" id="SSF46689">
    <property type="entry name" value="Homeodomain-like"/>
    <property type="match status" value="1"/>
</dbReference>
<dbReference type="GO" id="GO:0003677">
    <property type="term" value="F:DNA binding"/>
    <property type="evidence" value="ECO:0007669"/>
    <property type="project" value="UniProtKB-KW"/>
</dbReference>
<dbReference type="EMBL" id="RWGY01000029">
    <property type="protein sequence ID" value="TVU17380.1"/>
    <property type="molecule type" value="Genomic_DNA"/>
</dbReference>
<evidence type="ECO:0000313" key="9">
    <source>
        <dbReference type="EMBL" id="TVU17380.1"/>
    </source>
</evidence>
<accession>A0A5J9U2J9</accession>
<dbReference type="InterPro" id="IPR009057">
    <property type="entry name" value="Homeodomain-like_sf"/>
</dbReference>
<feature type="non-terminal residue" evidence="9">
    <location>
        <position position="1"/>
    </location>
</feature>
<dbReference type="SMART" id="SM00717">
    <property type="entry name" value="SANT"/>
    <property type="match status" value="1"/>
</dbReference>
<reference evidence="9 10" key="1">
    <citation type="journal article" date="2019" name="Sci. Rep.">
        <title>A high-quality genome of Eragrostis curvula grass provides insights into Poaceae evolution and supports new strategies to enhance forage quality.</title>
        <authorList>
            <person name="Carballo J."/>
            <person name="Santos B.A.C.M."/>
            <person name="Zappacosta D."/>
            <person name="Garbus I."/>
            <person name="Selva J.P."/>
            <person name="Gallo C.A."/>
            <person name="Diaz A."/>
            <person name="Albertini E."/>
            <person name="Caccamo M."/>
            <person name="Echenique V."/>
        </authorList>
    </citation>
    <scope>NUCLEOTIDE SEQUENCE [LARGE SCALE GENOMIC DNA]</scope>
    <source>
        <strain evidence="10">cv. Victoria</strain>
        <tissue evidence="9">Leaf</tissue>
    </source>
</reference>
<dbReference type="Gene3D" id="1.10.10.60">
    <property type="entry name" value="Homeodomain-like"/>
    <property type="match status" value="1"/>
</dbReference>
<dbReference type="InterPro" id="IPR017884">
    <property type="entry name" value="SANT_dom"/>
</dbReference>
<dbReference type="PANTHER" id="PTHR12802">
    <property type="entry name" value="SWI/SNF COMPLEX-RELATED"/>
    <property type="match status" value="1"/>
</dbReference>
<evidence type="ECO:0000256" key="5">
    <source>
        <dbReference type="SAM" id="MobiDB-lite"/>
    </source>
</evidence>
<dbReference type="InterPro" id="IPR017930">
    <property type="entry name" value="Myb_dom"/>
</dbReference>
<keyword evidence="2" id="KW-0238">DNA-binding</keyword>
<keyword evidence="10" id="KW-1185">Reference proteome</keyword>
<evidence type="ECO:0000256" key="1">
    <source>
        <dbReference type="ARBA" id="ARBA00023015"/>
    </source>
</evidence>
<gene>
    <name evidence="9" type="ORF">EJB05_33411</name>
</gene>
<dbReference type="PROSITE" id="PS51293">
    <property type="entry name" value="SANT"/>
    <property type="match status" value="1"/>
</dbReference>
<feature type="domain" description="SANT" evidence="7">
    <location>
        <begin position="28"/>
        <end position="79"/>
    </location>
</feature>
<dbReference type="NCBIfam" id="TIGR01557">
    <property type="entry name" value="myb_SHAQKYF"/>
    <property type="match status" value="1"/>
</dbReference>
<dbReference type="CDD" id="cd00167">
    <property type="entry name" value="SANT"/>
    <property type="match status" value="1"/>
</dbReference>
<keyword evidence="4" id="KW-0539">Nucleus</keyword>
<dbReference type="AlphaFoldDB" id="A0A5J9U2J9"/>
<comment type="caution">
    <text evidence="9">The sequence shown here is derived from an EMBL/GenBank/DDBJ whole genome shotgun (WGS) entry which is preliminary data.</text>
</comment>
<feature type="domain" description="HTH myb-type" evidence="8">
    <location>
        <begin position="25"/>
        <end position="79"/>
    </location>
</feature>
<dbReference type="PROSITE" id="PS51294">
    <property type="entry name" value="HTH_MYB"/>
    <property type="match status" value="1"/>
</dbReference>
<feature type="domain" description="Myb-like" evidence="6">
    <location>
        <begin position="25"/>
        <end position="75"/>
    </location>
</feature>
<dbReference type="Pfam" id="PF00249">
    <property type="entry name" value="Myb_DNA-binding"/>
    <property type="match status" value="1"/>
</dbReference>
<evidence type="ECO:0000259" key="8">
    <source>
        <dbReference type="PROSITE" id="PS51294"/>
    </source>
</evidence>
<dbReference type="PROSITE" id="PS50090">
    <property type="entry name" value="MYB_LIKE"/>
    <property type="match status" value="1"/>
</dbReference>
<evidence type="ECO:0000256" key="4">
    <source>
        <dbReference type="ARBA" id="ARBA00023242"/>
    </source>
</evidence>
<evidence type="ECO:0000313" key="10">
    <source>
        <dbReference type="Proteomes" id="UP000324897"/>
    </source>
</evidence>
<feature type="region of interest" description="Disordered" evidence="5">
    <location>
        <begin position="1"/>
        <end position="22"/>
    </location>
</feature>
<evidence type="ECO:0000259" key="6">
    <source>
        <dbReference type="PROSITE" id="PS50090"/>
    </source>
</evidence>
<keyword evidence="1" id="KW-0805">Transcription regulation</keyword>
<keyword evidence="3" id="KW-0804">Transcription</keyword>
<sequence>MAMMTARNTMGTPALGTKKPRKAYTISRPREKWTADEHERFVHALLIFGRDWKTIEQFVGTKAATQIRSHAQKYFLKAHKQGLAAVLPPAPHPRRGAAVLQNAGAASCASLSGARVPAHDELFMSRASSGGASPSEEVALLHPEDTFQLPLSPDDLRFAEVYRFVADVFGSGATWPVEAQLQRLHGVEPVVAETILLVLWNLEETILMSEISKLIT</sequence>
<name>A0A5J9U2J9_9POAL</name>
<organism evidence="9 10">
    <name type="scientific">Eragrostis curvula</name>
    <name type="common">weeping love grass</name>
    <dbReference type="NCBI Taxonomy" id="38414"/>
    <lineage>
        <taxon>Eukaryota</taxon>
        <taxon>Viridiplantae</taxon>
        <taxon>Streptophyta</taxon>
        <taxon>Embryophyta</taxon>
        <taxon>Tracheophyta</taxon>
        <taxon>Spermatophyta</taxon>
        <taxon>Magnoliopsida</taxon>
        <taxon>Liliopsida</taxon>
        <taxon>Poales</taxon>
        <taxon>Poaceae</taxon>
        <taxon>PACMAD clade</taxon>
        <taxon>Chloridoideae</taxon>
        <taxon>Eragrostideae</taxon>
        <taxon>Eragrostidinae</taxon>
        <taxon>Eragrostis</taxon>
    </lineage>
</organism>
<protein>
    <submittedName>
        <fullName evidence="9">Uncharacterized protein</fullName>
    </submittedName>
</protein>
<evidence type="ECO:0000256" key="3">
    <source>
        <dbReference type="ARBA" id="ARBA00023163"/>
    </source>
</evidence>
<dbReference type="OrthoDB" id="118550at2759"/>